<comment type="caution">
    <text evidence="2">The sequence shown here is derived from an EMBL/GenBank/DDBJ whole genome shotgun (WGS) entry which is preliminary data.</text>
</comment>
<name>A0ABU8NAN3_9PSEU</name>
<accession>A0ABU8NAN3</accession>
<feature type="region of interest" description="Disordered" evidence="1">
    <location>
        <begin position="42"/>
        <end position="70"/>
    </location>
</feature>
<reference evidence="2 3" key="1">
    <citation type="submission" date="2024-03" db="EMBL/GenBank/DDBJ databases">
        <title>Actinomycetospora sp. OC33-EN06, a novel actinomycete isolated from wild orchid (Aerides multiflora).</title>
        <authorList>
            <person name="Suriyachadkun C."/>
        </authorList>
    </citation>
    <scope>NUCLEOTIDE SEQUENCE [LARGE SCALE GENOMIC DNA]</scope>
    <source>
        <strain evidence="2 3">OC33-EN06</strain>
    </source>
</reference>
<feature type="compositionally biased region" description="Basic and acidic residues" evidence="1">
    <location>
        <begin position="43"/>
        <end position="55"/>
    </location>
</feature>
<evidence type="ECO:0000256" key="1">
    <source>
        <dbReference type="SAM" id="MobiDB-lite"/>
    </source>
</evidence>
<protein>
    <submittedName>
        <fullName evidence="2">Uncharacterized protein</fullName>
    </submittedName>
</protein>
<dbReference type="RefSeq" id="WP_337717066.1">
    <property type="nucleotide sequence ID" value="NZ_JBBEGL010000007.1"/>
</dbReference>
<keyword evidence="3" id="KW-1185">Reference proteome</keyword>
<dbReference type="EMBL" id="JBBEGL010000007">
    <property type="protein sequence ID" value="MEJ2889465.1"/>
    <property type="molecule type" value="Genomic_DNA"/>
</dbReference>
<gene>
    <name evidence="2" type="ORF">WCD41_23595</name>
</gene>
<dbReference type="Proteomes" id="UP001370100">
    <property type="component" value="Unassembled WGS sequence"/>
</dbReference>
<evidence type="ECO:0000313" key="3">
    <source>
        <dbReference type="Proteomes" id="UP001370100"/>
    </source>
</evidence>
<organism evidence="2 3">
    <name type="scientific">Actinomycetospora aeridis</name>
    <dbReference type="NCBI Taxonomy" id="3129231"/>
    <lineage>
        <taxon>Bacteria</taxon>
        <taxon>Bacillati</taxon>
        <taxon>Actinomycetota</taxon>
        <taxon>Actinomycetes</taxon>
        <taxon>Pseudonocardiales</taxon>
        <taxon>Pseudonocardiaceae</taxon>
        <taxon>Actinomycetospora</taxon>
    </lineage>
</organism>
<proteinExistence type="predicted"/>
<sequence>MSMPASGANPAVDVGSRPSVLDRWPWLLLVVRVFRAVGSLLRQRGDPTRGAHRDGCAAGDADPGSGGQES</sequence>
<evidence type="ECO:0000313" key="2">
    <source>
        <dbReference type="EMBL" id="MEJ2889465.1"/>
    </source>
</evidence>